<keyword evidence="4" id="KW-0472">Membrane</keyword>
<protein>
    <recommendedName>
        <fullName evidence="5">Ig-like domain-containing protein</fullName>
    </recommendedName>
</protein>
<dbReference type="AlphaFoldDB" id="A0AAV7KPZ3"/>
<sequence length="201" mass="22028">PVSGVTLSMDRISAEVQEGENLTLTCSVSMGSSPSFHWNHIKKEGDVASEILQLTPPTNILHIASVRTEHNGSYQCQARNWLNQNRTFSSTSNILFIKVTETHSAVHTVTAALIPLAIIAITVTLGFLYCKHKRKPTEDRTFTTHVSSPRHSSPPNSEQVYSNVPATNSSTQACKTEADVVYSIVDIQSKKKAPVPSLQEN</sequence>
<feature type="region of interest" description="Disordered" evidence="3">
    <location>
        <begin position="139"/>
        <end position="168"/>
    </location>
</feature>
<evidence type="ECO:0000313" key="6">
    <source>
        <dbReference type="EMBL" id="KAJ1081456.1"/>
    </source>
</evidence>
<keyword evidence="2" id="KW-0325">Glycoprotein</keyword>
<dbReference type="Proteomes" id="UP001066276">
    <property type="component" value="Chromosome 12"/>
</dbReference>
<dbReference type="InterPro" id="IPR007110">
    <property type="entry name" value="Ig-like_dom"/>
</dbReference>
<name>A0AAV7KPZ3_PLEWA</name>
<accession>A0AAV7KPZ3</accession>
<keyword evidence="4" id="KW-1133">Transmembrane helix</keyword>
<dbReference type="InterPro" id="IPR050831">
    <property type="entry name" value="CEA_cell_adhesion"/>
</dbReference>
<dbReference type="SUPFAM" id="SSF48726">
    <property type="entry name" value="Immunoglobulin"/>
    <property type="match status" value="1"/>
</dbReference>
<keyword evidence="4" id="KW-0812">Transmembrane</keyword>
<dbReference type="PANTHER" id="PTHR44427">
    <property type="entry name" value="CARCINOEMBRYONIC ANTIGEN-RELATED CELL ADHESION MOLECULE 19"/>
    <property type="match status" value="1"/>
</dbReference>
<dbReference type="InterPro" id="IPR003598">
    <property type="entry name" value="Ig_sub2"/>
</dbReference>
<gene>
    <name evidence="6" type="ORF">NDU88_001638</name>
</gene>
<keyword evidence="7" id="KW-1185">Reference proteome</keyword>
<feature type="transmembrane region" description="Helical" evidence="4">
    <location>
        <begin position="105"/>
        <end position="130"/>
    </location>
</feature>
<dbReference type="EMBL" id="JANPWB010000016">
    <property type="protein sequence ID" value="KAJ1081456.1"/>
    <property type="molecule type" value="Genomic_DNA"/>
</dbReference>
<evidence type="ECO:0000256" key="2">
    <source>
        <dbReference type="ARBA" id="ARBA00023180"/>
    </source>
</evidence>
<evidence type="ECO:0000313" key="7">
    <source>
        <dbReference type="Proteomes" id="UP001066276"/>
    </source>
</evidence>
<evidence type="ECO:0000256" key="4">
    <source>
        <dbReference type="SAM" id="Phobius"/>
    </source>
</evidence>
<dbReference type="InterPro" id="IPR003599">
    <property type="entry name" value="Ig_sub"/>
</dbReference>
<dbReference type="InterPro" id="IPR036179">
    <property type="entry name" value="Ig-like_dom_sf"/>
</dbReference>
<organism evidence="6 7">
    <name type="scientific">Pleurodeles waltl</name>
    <name type="common">Iberian ribbed newt</name>
    <dbReference type="NCBI Taxonomy" id="8319"/>
    <lineage>
        <taxon>Eukaryota</taxon>
        <taxon>Metazoa</taxon>
        <taxon>Chordata</taxon>
        <taxon>Craniata</taxon>
        <taxon>Vertebrata</taxon>
        <taxon>Euteleostomi</taxon>
        <taxon>Amphibia</taxon>
        <taxon>Batrachia</taxon>
        <taxon>Caudata</taxon>
        <taxon>Salamandroidea</taxon>
        <taxon>Salamandridae</taxon>
        <taxon>Pleurodelinae</taxon>
        <taxon>Pleurodeles</taxon>
    </lineage>
</organism>
<dbReference type="PROSITE" id="PS50835">
    <property type="entry name" value="IG_LIKE"/>
    <property type="match status" value="1"/>
</dbReference>
<comment type="caution">
    <text evidence="6">The sequence shown here is derived from an EMBL/GenBank/DDBJ whole genome shotgun (WGS) entry which is preliminary data.</text>
</comment>
<evidence type="ECO:0000256" key="3">
    <source>
        <dbReference type="SAM" id="MobiDB-lite"/>
    </source>
</evidence>
<dbReference type="PANTHER" id="PTHR44427:SF21">
    <property type="entry name" value="CEA CELL ADHESION MOLECULE 19"/>
    <property type="match status" value="1"/>
</dbReference>
<feature type="domain" description="Ig-like" evidence="5">
    <location>
        <begin position="1"/>
        <end position="89"/>
    </location>
</feature>
<evidence type="ECO:0000256" key="1">
    <source>
        <dbReference type="ARBA" id="ARBA00022729"/>
    </source>
</evidence>
<feature type="compositionally biased region" description="Polar residues" evidence="3">
    <location>
        <begin position="143"/>
        <end position="168"/>
    </location>
</feature>
<feature type="non-terminal residue" evidence="6">
    <location>
        <position position="1"/>
    </location>
</feature>
<feature type="non-terminal residue" evidence="6">
    <location>
        <position position="201"/>
    </location>
</feature>
<dbReference type="Pfam" id="PF13927">
    <property type="entry name" value="Ig_3"/>
    <property type="match status" value="1"/>
</dbReference>
<dbReference type="SMART" id="SM00408">
    <property type="entry name" value="IGc2"/>
    <property type="match status" value="1"/>
</dbReference>
<evidence type="ECO:0000259" key="5">
    <source>
        <dbReference type="PROSITE" id="PS50835"/>
    </source>
</evidence>
<reference evidence="6" key="1">
    <citation type="journal article" date="2022" name="bioRxiv">
        <title>Sequencing and chromosome-scale assembly of the giantPleurodeles waltlgenome.</title>
        <authorList>
            <person name="Brown T."/>
            <person name="Elewa A."/>
            <person name="Iarovenko S."/>
            <person name="Subramanian E."/>
            <person name="Araus A.J."/>
            <person name="Petzold A."/>
            <person name="Susuki M."/>
            <person name="Suzuki K.-i.T."/>
            <person name="Hayashi T."/>
            <person name="Toyoda A."/>
            <person name="Oliveira C."/>
            <person name="Osipova E."/>
            <person name="Leigh N.D."/>
            <person name="Simon A."/>
            <person name="Yun M.H."/>
        </authorList>
    </citation>
    <scope>NUCLEOTIDE SEQUENCE</scope>
    <source>
        <strain evidence="6">20211129_DDA</strain>
        <tissue evidence="6">Liver</tissue>
    </source>
</reference>
<dbReference type="SMART" id="SM00409">
    <property type="entry name" value="IG"/>
    <property type="match status" value="1"/>
</dbReference>
<keyword evidence="1" id="KW-0732">Signal</keyword>
<proteinExistence type="predicted"/>
<dbReference type="InterPro" id="IPR013783">
    <property type="entry name" value="Ig-like_fold"/>
</dbReference>
<dbReference type="Gene3D" id="2.60.40.10">
    <property type="entry name" value="Immunoglobulins"/>
    <property type="match status" value="1"/>
</dbReference>